<proteinExistence type="predicted"/>
<keyword evidence="3" id="KW-1185">Reference proteome</keyword>
<organism evidence="2 3">
    <name type="scientific">Desulfoplanes formicivorans</name>
    <dbReference type="NCBI Taxonomy" id="1592317"/>
    <lineage>
        <taxon>Bacteria</taxon>
        <taxon>Pseudomonadati</taxon>
        <taxon>Thermodesulfobacteriota</taxon>
        <taxon>Desulfovibrionia</taxon>
        <taxon>Desulfovibrionales</taxon>
        <taxon>Desulfoplanaceae</taxon>
        <taxon>Desulfoplanes</taxon>
    </lineage>
</organism>
<dbReference type="EMBL" id="BDFE01000008">
    <property type="protein sequence ID" value="GAU07994.1"/>
    <property type="molecule type" value="Genomic_DNA"/>
</dbReference>
<sequence length="208" mass="23963">MPFGGGAMTYAAETIDRRERAHAPVSELPRANVWMETNLPWNASFWEQLQSKTLMRLNPHWHIDKNKGTGFPVEDVLVETDFRTTPQIIAGQGTFRAVFPEIGLTLAARSCENGQNTCLSFSVEEKNGSFSGEDAARTMQYWLPSLREYYRLYETNGLKHRVWRFFMNKVMLTMNPTQRRICGFMFKLTVLECLLIIILGVGWFYYGA</sequence>
<evidence type="ECO:0000256" key="1">
    <source>
        <dbReference type="SAM" id="Phobius"/>
    </source>
</evidence>
<dbReference type="Proteomes" id="UP000095200">
    <property type="component" value="Unassembled WGS sequence"/>
</dbReference>
<dbReference type="STRING" id="1592317.DPF_0693"/>
<dbReference type="AlphaFoldDB" id="A0A194AGU3"/>
<keyword evidence="1" id="KW-0812">Transmembrane</keyword>
<feature type="transmembrane region" description="Helical" evidence="1">
    <location>
        <begin position="184"/>
        <end position="206"/>
    </location>
</feature>
<evidence type="ECO:0000313" key="2">
    <source>
        <dbReference type="EMBL" id="GAU07994.1"/>
    </source>
</evidence>
<reference evidence="3" key="1">
    <citation type="submission" date="2016-06" db="EMBL/GenBank/DDBJ databases">
        <title>Draft genome sequence of Desulfoplanes formicivorans strain Pf12B.</title>
        <authorList>
            <person name="Watanabe M."/>
            <person name="Kojima H."/>
            <person name="Fukui M."/>
        </authorList>
    </citation>
    <scope>NUCLEOTIDE SEQUENCE [LARGE SCALE GENOMIC DNA]</scope>
    <source>
        <strain evidence="3">Pf12B</strain>
    </source>
</reference>
<evidence type="ECO:0000313" key="3">
    <source>
        <dbReference type="Proteomes" id="UP000095200"/>
    </source>
</evidence>
<protein>
    <submittedName>
        <fullName evidence="2">Uncharacterized protein</fullName>
    </submittedName>
</protein>
<comment type="caution">
    <text evidence="2">The sequence shown here is derived from an EMBL/GenBank/DDBJ whole genome shotgun (WGS) entry which is preliminary data.</text>
</comment>
<keyword evidence="1" id="KW-0472">Membrane</keyword>
<gene>
    <name evidence="2" type="ORF">DPF_0693</name>
</gene>
<keyword evidence="1" id="KW-1133">Transmembrane helix</keyword>
<name>A0A194AGU3_9BACT</name>
<accession>A0A194AGU3</accession>